<proteinExistence type="predicted"/>
<evidence type="ECO:0000313" key="2">
    <source>
        <dbReference type="EMBL" id="KDO28569.1"/>
    </source>
</evidence>
<dbReference type="RefSeq" id="XP_012200766.1">
    <property type="nucleotide sequence ID" value="XM_012345376.1"/>
</dbReference>
<dbReference type="EMBL" id="KK583210">
    <property type="protein sequence ID" value="KDO28569.1"/>
    <property type="molecule type" value="Genomic_DNA"/>
</dbReference>
<sequence>MRRRLRAADAQRHQRASVSLGCSAEQHQASPRSRETSGEIREPIAIEQTPESGPWTSEHPRHIARQAIERDDGLGATRRR</sequence>
<name>A0A067CCS9_SAPPC</name>
<feature type="compositionally biased region" description="Basic and acidic residues" evidence="1">
    <location>
        <begin position="32"/>
        <end position="44"/>
    </location>
</feature>
<evidence type="ECO:0000256" key="1">
    <source>
        <dbReference type="SAM" id="MobiDB-lite"/>
    </source>
</evidence>
<dbReference type="Proteomes" id="UP000030745">
    <property type="component" value="Unassembled WGS sequence"/>
</dbReference>
<dbReference type="GeneID" id="24141355"/>
<protein>
    <submittedName>
        <fullName evidence="2">Uncharacterized protein</fullName>
    </submittedName>
</protein>
<accession>A0A067CCS9</accession>
<reference evidence="2 3" key="1">
    <citation type="journal article" date="2013" name="PLoS Genet.">
        <title>Distinctive expansion of potential virulence genes in the genome of the oomycete fish pathogen Saprolegnia parasitica.</title>
        <authorList>
            <person name="Jiang R.H."/>
            <person name="de Bruijn I."/>
            <person name="Haas B.J."/>
            <person name="Belmonte R."/>
            <person name="Lobach L."/>
            <person name="Christie J."/>
            <person name="van den Ackerveken G."/>
            <person name="Bottin A."/>
            <person name="Bulone V."/>
            <person name="Diaz-Moreno S.M."/>
            <person name="Dumas B."/>
            <person name="Fan L."/>
            <person name="Gaulin E."/>
            <person name="Govers F."/>
            <person name="Grenville-Briggs L.J."/>
            <person name="Horner N.R."/>
            <person name="Levin J.Z."/>
            <person name="Mammella M."/>
            <person name="Meijer H.J."/>
            <person name="Morris P."/>
            <person name="Nusbaum C."/>
            <person name="Oome S."/>
            <person name="Phillips A.J."/>
            <person name="van Rooyen D."/>
            <person name="Rzeszutek E."/>
            <person name="Saraiva M."/>
            <person name="Secombes C.J."/>
            <person name="Seidl M.F."/>
            <person name="Snel B."/>
            <person name="Stassen J.H."/>
            <person name="Sykes S."/>
            <person name="Tripathy S."/>
            <person name="van den Berg H."/>
            <person name="Vega-Arreguin J.C."/>
            <person name="Wawra S."/>
            <person name="Young S.K."/>
            <person name="Zeng Q."/>
            <person name="Dieguez-Uribeondo J."/>
            <person name="Russ C."/>
            <person name="Tyler B.M."/>
            <person name="van West P."/>
        </authorList>
    </citation>
    <scope>NUCLEOTIDE SEQUENCE [LARGE SCALE GENOMIC DNA]</scope>
    <source>
        <strain evidence="2 3">CBS 223.65</strain>
    </source>
</reference>
<organism evidence="2 3">
    <name type="scientific">Saprolegnia parasitica (strain CBS 223.65)</name>
    <dbReference type="NCBI Taxonomy" id="695850"/>
    <lineage>
        <taxon>Eukaryota</taxon>
        <taxon>Sar</taxon>
        <taxon>Stramenopiles</taxon>
        <taxon>Oomycota</taxon>
        <taxon>Saprolegniomycetes</taxon>
        <taxon>Saprolegniales</taxon>
        <taxon>Saprolegniaceae</taxon>
        <taxon>Saprolegnia</taxon>
    </lineage>
</organism>
<dbReference type="KEGG" id="spar:SPRG_20141"/>
<feature type="region of interest" description="Disordered" evidence="1">
    <location>
        <begin position="1"/>
        <end position="80"/>
    </location>
</feature>
<dbReference type="AlphaFoldDB" id="A0A067CCS9"/>
<dbReference type="VEuPathDB" id="FungiDB:SPRG_20141"/>
<gene>
    <name evidence="2" type="ORF">SPRG_20141</name>
</gene>
<feature type="compositionally biased region" description="Basic and acidic residues" evidence="1">
    <location>
        <begin position="1"/>
        <end position="12"/>
    </location>
</feature>
<keyword evidence="3" id="KW-1185">Reference proteome</keyword>
<evidence type="ECO:0000313" key="3">
    <source>
        <dbReference type="Proteomes" id="UP000030745"/>
    </source>
</evidence>